<reference evidence="1" key="1">
    <citation type="submission" date="2021-02" db="EMBL/GenBank/DDBJ databases">
        <authorList>
            <person name="Nowell W R."/>
        </authorList>
    </citation>
    <scope>NUCLEOTIDE SEQUENCE</scope>
    <source>
        <strain evidence="1">Ploen Becks lab</strain>
    </source>
</reference>
<name>A0A814SD63_9BILA</name>
<dbReference type="EMBL" id="CAJNOC010011100">
    <property type="protein sequence ID" value="CAF1145858.1"/>
    <property type="molecule type" value="Genomic_DNA"/>
</dbReference>
<protein>
    <submittedName>
        <fullName evidence="1">Uncharacterized protein</fullName>
    </submittedName>
</protein>
<evidence type="ECO:0000313" key="2">
    <source>
        <dbReference type="Proteomes" id="UP000663879"/>
    </source>
</evidence>
<keyword evidence="2" id="KW-1185">Reference proteome</keyword>
<proteinExistence type="predicted"/>
<gene>
    <name evidence="1" type="ORF">OXX778_LOCUS23093</name>
</gene>
<dbReference type="AlphaFoldDB" id="A0A814SD63"/>
<comment type="caution">
    <text evidence="1">The sequence shown here is derived from an EMBL/GenBank/DDBJ whole genome shotgun (WGS) entry which is preliminary data.</text>
</comment>
<feature type="non-terminal residue" evidence="1">
    <location>
        <position position="1"/>
    </location>
</feature>
<organism evidence="1 2">
    <name type="scientific">Brachionus calyciflorus</name>
    <dbReference type="NCBI Taxonomy" id="104777"/>
    <lineage>
        <taxon>Eukaryota</taxon>
        <taxon>Metazoa</taxon>
        <taxon>Spiralia</taxon>
        <taxon>Gnathifera</taxon>
        <taxon>Rotifera</taxon>
        <taxon>Eurotatoria</taxon>
        <taxon>Monogononta</taxon>
        <taxon>Pseudotrocha</taxon>
        <taxon>Ploima</taxon>
        <taxon>Brachionidae</taxon>
        <taxon>Brachionus</taxon>
    </lineage>
</organism>
<accession>A0A814SD63</accession>
<evidence type="ECO:0000313" key="1">
    <source>
        <dbReference type="EMBL" id="CAF1145858.1"/>
    </source>
</evidence>
<sequence>DQKQKISNLAKDSATFEALSLGKDSKRF</sequence>
<dbReference type="Proteomes" id="UP000663879">
    <property type="component" value="Unassembled WGS sequence"/>
</dbReference>